<dbReference type="SUPFAM" id="SSF53850">
    <property type="entry name" value="Periplasmic binding protein-like II"/>
    <property type="match status" value="1"/>
</dbReference>
<comment type="caution">
    <text evidence="6">The sequence shown here is derived from an EMBL/GenBank/DDBJ whole genome shotgun (WGS) entry which is preliminary data.</text>
</comment>
<organism evidence="6">
    <name type="scientific">mine drainage metagenome</name>
    <dbReference type="NCBI Taxonomy" id="410659"/>
    <lineage>
        <taxon>unclassified sequences</taxon>
        <taxon>metagenomes</taxon>
        <taxon>ecological metagenomes</taxon>
    </lineage>
</organism>
<dbReference type="GO" id="GO:0043565">
    <property type="term" value="F:sequence-specific DNA binding"/>
    <property type="evidence" value="ECO:0007669"/>
    <property type="project" value="TreeGrafter"/>
</dbReference>
<dbReference type="CDD" id="cd08422">
    <property type="entry name" value="PBP2_CrgA_like"/>
    <property type="match status" value="1"/>
</dbReference>
<feature type="domain" description="HTH lysR-type" evidence="5">
    <location>
        <begin position="53"/>
        <end position="99"/>
    </location>
</feature>
<proteinExistence type="inferred from homology"/>
<keyword evidence="4" id="KW-0804">Transcription</keyword>
<dbReference type="GO" id="GO:0006351">
    <property type="term" value="P:DNA-templated transcription"/>
    <property type="evidence" value="ECO:0007669"/>
    <property type="project" value="TreeGrafter"/>
</dbReference>
<dbReference type="PANTHER" id="PTHR30537:SF5">
    <property type="entry name" value="HTH-TYPE TRANSCRIPTIONAL ACTIVATOR TTDR-RELATED"/>
    <property type="match status" value="1"/>
</dbReference>
<dbReference type="PRINTS" id="PR00039">
    <property type="entry name" value="HTHLYSR"/>
</dbReference>
<dbReference type="InterPro" id="IPR036388">
    <property type="entry name" value="WH-like_DNA-bd_sf"/>
</dbReference>
<protein>
    <submittedName>
        <fullName evidence="6">HTH-type transcriptional regulator DmlR</fullName>
    </submittedName>
</protein>
<dbReference type="InterPro" id="IPR058163">
    <property type="entry name" value="LysR-type_TF_proteobact-type"/>
</dbReference>
<dbReference type="SUPFAM" id="SSF46785">
    <property type="entry name" value="Winged helix' DNA-binding domain"/>
    <property type="match status" value="1"/>
</dbReference>
<dbReference type="Gene3D" id="1.10.10.10">
    <property type="entry name" value="Winged helix-like DNA-binding domain superfamily/Winged helix DNA-binding domain"/>
    <property type="match status" value="1"/>
</dbReference>
<comment type="similarity">
    <text evidence="1">Belongs to the LysR transcriptional regulatory family.</text>
</comment>
<evidence type="ECO:0000256" key="2">
    <source>
        <dbReference type="ARBA" id="ARBA00023015"/>
    </source>
</evidence>
<dbReference type="Gene3D" id="3.40.190.290">
    <property type="match status" value="1"/>
</dbReference>
<keyword evidence="2" id="KW-0805">Transcription regulation</keyword>
<evidence type="ECO:0000256" key="1">
    <source>
        <dbReference type="ARBA" id="ARBA00009437"/>
    </source>
</evidence>
<accession>A0A1J5QUV7</accession>
<keyword evidence="3" id="KW-0238">DNA-binding</keyword>
<dbReference type="AlphaFoldDB" id="A0A1J5QUV7"/>
<dbReference type="Pfam" id="PF00126">
    <property type="entry name" value="HTH_1"/>
    <property type="match status" value="1"/>
</dbReference>
<dbReference type="InterPro" id="IPR005119">
    <property type="entry name" value="LysR_subst-bd"/>
</dbReference>
<dbReference type="EMBL" id="MLJW01000687">
    <property type="protein sequence ID" value="OIQ83620.1"/>
    <property type="molecule type" value="Genomic_DNA"/>
</dbReference>
<evidence type="ECO:0000313" key="6">
    <source>
        <dbReference type="EMBL" id="OIQ83620.1"/>
    </source>
</evidence>
<evidence type="ECO:0000259" key="5">
    <source>
        <dbReference type="PROSITE" id="PS50931"/>
    </source>
</evidence>
<sequence>MTTLFICVNNHGCRHMAADCTLPGLHQDRTMTPSNVPPRDDQLWQQVHWLGVIASAGTLTAAAQRLGVSKAAVSQHLAALERRVGVPLVRRSTRALRLTEAGQRLVDDTTPSFAHIVQSVSSVHDLAAAPRGLVRVTAPVALGRQHVVPHLLDFLRRYPDIRVELELSDRFANLPQEGFDLAVRHVAAPPDSHVAWKLCGTRTLLVATNAYLRKRGTPQHPGELAMHDCLAYLRPGAAVWMFEHADGAGGEPQRVRVPVRGPLRANTSEVLREAVLSGLGIALVPDFSIATAAHRARLHRLLPQWKPVGFFGESIYAIRPWSPNTPRAVQLLVDHLRAVMARSIGHGAQA</sequence>
<gene>
    <name evidence="6" type="primary">dmlR_16</name>
    <name evidence="6" type="ORF">GALL_345850</name>
</gene>
<dbReference type="PANTHER" id="PTHR30537">
    <property type="entry name" value="HTH-TYPE TRANSCRIPTIONAL REGULATOR"/>
    <property type="match status" value="1"/>
</dbReference>
<dbReference type="InterPro" id="IPR036390">
    <property type="entry name" value="WH_DNA-bd_sf"/>
</dbReference>
<evidence type="ECO:0000256" key="3">
    <source>
        <dbReference type="ARBA" id="ARBA00023125"/>
    </source>
</evidence>
<evidence type="ECO:0000256" key="4">
    <source>
        <dbReference type="ARBA" id="ARBA00023163"/>
    </source>
</evidence>
<dbReference type="InterPro" id="IPR000847">
    <property type="entry name" value="LysR_HTH_N"/>
</dbReference>
<dbReference type="Pfam" id="PF03466">
    <property type="entry name" value="LysR_substrate"/>
    <property type="match status" value="1"/>
</dbReference>
<dbReference type="PROSITE" id="PS50931">
    <property type="entry name" value="HTH_LYSR"/>
    <property type="match status" value="1"/>
</dbReference>
<dbReference type="GO" id="GO:0003700">
    <property type="term" value="F:DNA-binding transcription factor activity"/>
    <property type="evidence" value="ECO:0007669"/>
    <property type="project" value="InterPro"/>
</dbReference>
<name>A0A1J5QUV7_9ZZZZ</name>
<reference evidence="6" key="1">
    <citation type="submission" date="2016-10" db="EMBL/GenBank/DDBJ databases">
        <title>Sequence of Gallionella enrichment culture.</title>
        <authorList>
            <person name="Poehlein A."/>
            <person name="Muehling M."/>
            <person name="Daniel R."/>
        </authorList>
    </citation>
    <scope>NUCLEOTIDE SEQUENCE</scope>
</reference>